<protein>
    <submittedName>
        <fullName evidence="1">Uncharacterized protein</fullName>
    </submittedName>
</protein>
<evidence type="ECO:0000313" key="1">
    <source>
        <dbReference type="EMBL" id="SQB59996.1"/>
    </source>
</evidence>
<organism evidence="1 2">
    <name type="scientific">Clostridium perfringens</name>
    <dbReference type="NCBI Taxonomy" id="1502"/>
    <lineage>
        <taxon>Bacteria</taxon>
        <taxon>Bacillati</taxon>
        <taxon>Bacillota</taxon>
        <taxon>Clostridia</taxon>
        <taxon>Eubacteriales</taxon>
        <taxon>Clostridiaceae</taxon>
        <taxon>Clostridium</taxon>
    </lineage>
</organism>
<dbReference type="Proteomes" id="UP000249986">
    <property type="component" value="Unassembled WGS sequence"/>
</dbReference>
<reference evidence="1 2" key="1">
    <citation type="submission" date="2018-06" db="EMBL/GenBank/DDBJ databases">
        <authorList>
            <consortium name="Pathogen Informatics"/>
            <person name="Doyle S."/>
        </authorList>
    </citation>
    <scope>NUCLEOTIDE SEQUENCE [LARGE SCALE GENOMIC DNA]</scope>
    <source>
        <strain evidence="1 2">NCTC10719</strain>
    </source>
</reference>
<gene>
    <name evidence="1" type="ORF">NCTC10719_01547</name>
</gene>
<name>A0A2X2Y6E9_CLOPF</name>
<dbReference type="EMBL" id="UAWG01000012">
    <property type="protein sequence ID" value="SQB59996.1"/>
    <property type="molecule type" value="Genomic_DNA"/>
</dbReference>
<proteinExistence type="predicted"/>
<accession>A0A2X2Y6E9</accession>
<evidence type="ECO:0000313" key="2">
    <source>
        <dbReference type="Proteomes" id="UP000249986"/>
    </source>
</evidence>
<dbReference type="AlphaFoldDB" id="A0A2X2Y6E9"/>
<sequence length="30" mass="3613">MKDEIIKIINTLDEKQLSIIYYFLKGLLEK</sequence>